<dbReference type="EMBL" id="VKHT01000825">
    <property type="protein sequence ID" value="MBB0246304.1"/>
    <property type="molecule type" value="Genomic_DNA"/>
</dbReference>
<feature type="transmembrane region" description="Helical" evidence="2">
    <location>
        <begin position="163"/>
        <end position="186"/>
    </location>
</feature>
<feature type="transmembrane region" description="Helical" evidence="2">
    <location>
        <begin position="268"/>
        <end position="288"/>
    </location>
</feature>
<feature type="transmembrane region" description="Helical" evidence="2">
    <location>
        <begin position="405"/>
        <end position="424"/>
    </location>
</feature>
<name>A0A7W3TGA4_9ACTN</name>
<feature type="transmembrane region" description="Helical" evidence="2">
    <location>
        <begin position="236"/>
        <end position="256"/>
    </location>
</feature>
<evidence type="ECO:0000313" key="6">
    <source>
        <dbReference type="Proteomes" id="UP000538929"/>
    </source>
</evidence>
<feature type="domain" description="PAS" evidence="3">
    <location>
        <begin position="439"/>
        <end position="509"/>
    </location>
</feature>
<keyword evidence="6" id="KW-1185">Reference proteome</keyword>
<organism evidence="5 6">
    <name type="scientific">Streptomyces alkaliphilus</name>
    <dbReference type="NCBI Taxonomy" id="1472722"/>
    <lineage>
        <taxon>Bacteria</taxon>
        <taxon>Bacillati</taxon>
        <taxon>Actinomycetota</taxon>
        <taxon>Actinomycetes</taxon>
        <taxon>Kitasatosporales</taxon>
        <taxon>Streptomycetaceae</taxon>
        <taxon>Streptomyces</taxon>
    </lineage>
</organism>
<dbReference type="Gene3D" id="3.30.450.20">
    <property type="entry name" value="PAS domain"/>
    <property type="match status" value="1"/>
</dbReference>
<dbReference type="CDD" id="cd00130">
    <property type="entry name" value="PAS"/>
    <property type="match status" value="1"/>
</dbReference>
<dbReference type="SMART" id="SM00091">
    <property type="entry name" value="PAS"/>
    <property type="match status" value="1"/>
</dbReference>
<sequence length="698" mass="73065">MTLPFPRATPGPGEPGGGPGPTSRALPAPPPVRFAPALLTPTRLRITIVVLCAGYALGAALGWGSARLALVMGDFGLALAALTACVSCLWYARTRAGGTRHAWMLFGLSSLMIALGNGVWGWYEVVLDQPVPRTSPADLCFLLFAPCAVVGLLLLARRPSRPAGWLCLGLDAWLVAGSLFTLSWSLAITRLAPPAGESVLRSALALAYPLLDIVLVSTVLVVHLRRSAAQRAAVNTVIGAFALTVLCDFLFGSPLLREQYSSGQLLDAGWFAGSLLLAGAPWMTGGGLRRRDGGSDPLALPVPPGVGGAADPLGPLPDRSPVSGTPVPGKRVEGPVRAGVRPGPVPGDGSDDGGASALRGPAPSLSAFAPYLAAAVCVLGALITLAPRGGPGTVGVPAAPGSPDWVVVATTGAVVLALLVRQAIMLADNIGLTRELARQEHHFRSLVQGSSDVIMIAGPDGALRYVSPAAGTVWGTDPERLVGRGLAGLVHPEDMGEVLHELRRFLTADGPPDATVRVECRIRHGAGHWLNVESCVNRHRDGLVLTSRDVTERVRLQERLRHHAFHDPLTDLPNRALFTDRMRRALGGRRAGDSPAAVLYIDLDGFKAVNDTIGHQAGDDLLVQAARRLRESVRVGDTTARLGGDEFAALIVGDPGGEDGVDRRARVLEIAERVRVALSRPYRVGARRGEGEAGAPTT</sequence>
<keyword evidence="2" id="KW-0812">Transmembrane</keyword>
<feature type="region of interest" description="Disordered" evidence="1">
    <location>
        <begin position="1"/>
        <end position="28"/>
    </location>
</feature>
<dbReference type="Gene3D" id="3.30.70.270">
    <property type="match status" value="1"/>
</dbReference>
<dbReference type="AlphaFoldDB" id="A0A7W3TGA4"/>
<feature type="transmembrane region" description="Helical" evidence="2">
    <location>
        <begin position="206"/>
        <end position="224"/>
    </location>
</feature>
<evidence type="ECO:0000313" key="5">
    <source>
        <dbReference type="EMBL" id="MBB0246304.1"/>
    </source>
</evidence>
<dbReference type="Pfam" id="PF00990">
    <property type="entry name" value="GGDEF"/>
    <property type="match status" value="1"/>
</dbReference>
<feature type="transmembrane region" description="Helical" evidence="2">
    <location>
        <begin position="44"/>
        <end position="63"/>
    </location>
</feature>
<dbReference type="InterPro" id="IPR029787">
    <property type="entry name" value="Nucleotide_cyclase"/>
</dbReference>
<feature type="non-terminal residue" evidence="5">
    <location>
        <position position="698"/>
    </location>
</feature>
<dbReference type="InterPro" id="IPR035965">
    <property type="entry name" value="PAS-like_dom_sf"/>
</dbReference>
<feature type="transmembrane region" description="Helical" evidence="2">
    <location>
        <begin position="135"/>
        <end position="156"/>
    </location>
</feature>
<dbReference type="PROSITE" id="PS50112">
    <property type="entry name" value="PAS"/>
    <property type="match status" value="1"/>
</dbReference>
<dbReference type="SMART" id="SM00267">
    <property type="entry name" value="GGDEF"/>
    <property type="match status" value="1"/>
</dbReference>
<feature type="transmembrane region" description="Helical" evidence="2">
    <location>
        <begin position="103"/>
        <end position="123"/>
    </location>
</feature>
<dbReference type="InterPro" id="IPR043128">
    <property type="entry name" value="Rev_trsase/Diguanyl_cyclase"/>
</dbReference>
<dbReference type="Pfam" id="PF08448">
    <property type="entry name" value="PAS_4"/>
    <property type="match status" value="1"/>
</dbReference>
<dbReference type="NCBIfam" id="TIGR00229">
    <property type="entry name" value="sensory_box"/>
    <property type="match status" value="1"/>
</dbReference>
<dbReference type="PROSITE" id="PS50887">
    <property type="entry name" value="GGDEF"/>
    <property type="match status" value="1"/>
</dbReference>
<gene>
    <name evidence="5" type="ORF">FNQ90_19870</name>
</gene>
<feature type="domain" description="GGDEF" evidence="4">
    <location>
        <begin position="594"/>
        <end position="698"/>
    </location>
</feature>
<dbReference type="NCBIfam" id="TIGR00254">
    <property type="entry name" value="GGDEF"/>
    <property type="match status" value="1"/>
</dbReference>
<dbReference type="SUPFAM" id="SSF55073">
    <property type="entry name" value="Nucleotide cyclase"/>
    <property type="match status" value="1"/>
</dbReference>
<proteinExistence type="predicted"/>
<feature type="region of interest" description="Disordered" evidence="1">
    <location>
        <begin position="293"/>
        <end position="358"/>
    </location>
</feature>
<dbReference type="InterPro" id="IPR052155">
    <property type="entry name" value="Biofilm_reg_signaling"/>
</dbReference>
<feature type="transmembrane region" description="Helical" evidence="2">
    <location>
        <begin position="69"/>
        <end position="91"/>
    </location>
</feature>
<dbReference type="InterPro" id="IPR013656">
    <property type="entry name" value="PAS_4"/>
</dbReference>
<keyword evidence="2" id="KW-0472">Membrane</keyword>
<dbReference type="PANTHER" id="PTHR44757">
    <property type="entry name" value="DIGUANYLATE CYCLASE DGCP"/>
    <property type="match status" value="1"/>
</dbReference>
<accession>A0A7W3TGA4</accession>
<reference evidence="6" key="1">
    <citation type="submission" date="2019-10" db="EMBL/GenBank/DDBJ databases">
        <title>Streptomyces sp. nov., a novel actinobacterium isolated from alkaline environment.</title>
        <authorList>
            <person name="Golinska P."/>
        </authorList>
    </citation>
    <scope>NUCLEOTIDE SEQUENCE [LARGE SCALE GENOMIC DNA]</scope>
    <source>
        <strain evidence="6">DSM 42118</strain>
    </source>
</reference>
<evidence type="ECO:0000259" key="3">
    <source>
        <dbReference type="PROSITE" id="PS50112"/>
    </source>
</evidence>
<dbReference type="InterPro" id="IPR000160">
    <property type="entry name" value="GGDEF_dom"/>
</dbReference>
<dbReference type="Proteomes" id="UP000538929">
    <property type="component" value="Unassembled WGS sequence"/>
</dbReference>
<evidence type="ECO:0000256" key="2">
    <source>
        <dbReference type="SAM" id="Phobius"/>
    </source>
</evidence>
<dbReference type="PANTHER" id="PTHR44757:SF2">
    <property type="entry name" value="BIOFILM ARCHITECTURE MAINTENANCE PROTEIN MBAA"/>
    <property type="match status" value="1"/>
</dbReference>
<dbReference type="SUPFAM" id="SSF55785">
    <property type="entry name" value="PYP-like sensor domain (PAS domain)"/>
    <property type="match status" value="1"/>
</dbReference>
<comment type="caution">
    <text evidence="5">The sequence shown here is derived from an EMBL/GenBank/DDBJ whole genome shotgun (WGS) entry which is preliminary data.</text>
</comment>
<keyword evidence="2" id="KW-1133">Transmembrane helix</keyword>
<dbReference type="CDD" id="cd01949">
    <property type="entry name" value="GGDEF"/>
    <property type="match status" value="1"/>
</dbReference>
<dbReference type="RefSeq" id="WP_182607659.1">
    <property type="nucleotide sequence ID" value="NZ_VKHT01000825.1"/>
</dbReference>
<evidence type="ECO:0000259" key="4">
    <source>
        <dbReference type="PROSITE" id="PS50887"/>
    </source>
</evidence>
<dbReference type="InterPro" id="IPR000014">
    <property type="entry name" value="PAS"/>
</dbReference>
<protein>
    <submittedName>
        <fullName evidence="5">Diguanylate cyclase</fullName>
    </submittedName>
</protein>
<feature type="transmembrane region" description="Helical" evidence="2">
    <location>
        <begin position="368"/>
        <end position="385"/>
    </location>
</feature>
<evidence type="ECO:0000256" key="1">
    <source>
        <dbReference type="SAM" id="MobiDB-lite"/>
    </source>
</evidence>